<organism evidence="10 11">
    <name type="scientific">Heracleum sosnowskyi</name>
    <dbReference type="NCBI Taxonomy" id="360622"/>
    <lineage>
        <taxon>Eukaryota</taxon>
        <taxon>Viridiplantae</taxon>
        <taxon>Streptophyta</taxon>
        <taxon>Embryophyta</taxon>
        <taxon>Tracheophyta</taxon>
        <taxon>Spermatophyta</taxon>
        <taxon>Magnoliopsida</taxon>
        <taxon>eudicotyledons</taxon>
        <taxon>Gunneridae</taxon>
        <taxon>Pentapetalae</taxon>
        <taxon>asterids</taxon>
        <taxon>campanulids</taxon>
        <taxon>Apiales</taxon>
        <taxon>Apiaceae</taxon>
        <taxon>Apioideae</taxon>
        <taxon>apioid superclade</taxon>
        <taxon>Tordylieae</taxon>
        <taxon>Tordyliinae</taxon>
        <taxon>Heracleum</taxon>
    </lineage>
</organism>
<keyword evidence="3" id="KW-0808">Transferase</keyword>
<keyword evidence="4 9" id="KW-0812">Transmembrane</keyword>
<gene>
    <name evidence="10" type="ORF">POM88_010643</name>
</gene>
<reference evidence="10" key="1">
    <citation type="submission" date="2023-02" db="EMBL/GenBank/DDBJ databases">
        <title>Genome of toxic invasive species Heracleum sosnowskyi carries increased number of genes despite the absence of recent whole-genome duplications.</title>
        <authorList>
            <person name="Schelkunov M."/>
            <person name="Shtratnikova V."/>
            <person name="Makarenko M."/>
            <person name="Klepikova A."/>
            <person name="Omelchenko D."/>
            <person name="Novikova G."/>
            <person name="Obukhova E."/>
            <person name="Bogdanov V."/>
            <person name="Penin A."/>
            <person name="Logacheva M."/>
        </authorList>
    </citation>
    <scope>NUCLEOTIDE SEQUENCE</scope>
    <source>
        <strain evidence="10">Hsosn_3</strain>
        <tissue evidence="10">Leaf</tissue>
    </source>
</reference>
<evidence type="ECO:0000256" key="8">
    <source>
        <dbReference type="PIRSR" id="PIRSR605150-2"/>
    </source>
</evidence>
<feature type="transmembrane region" description="Helical" evidence="9">
    <location>
        <begin position="54"/>
        <end position="73"/>
    </location>
</feature>
<name>A0AAD8IWD3_9APIA</name>
<dbReference type="GO" id="GO:0016760">
    <property type="term" value="F:cellulose synthase (UDP-forming) activity"/>
    <property type="evidence" value="ECO:0007669"/>
    <property type="project" value="InterPro"/>
</dbReference>
<dbReference type="GO" id="GO:0071555">
    <property type="term" value="P:cell wall organization"/>
    <property type="evidence" value="ECO:0007669"/>
    <property type="project" value="UniProtKB-KW"/>
</dbReference>
<evidence type="ECO:0000256" key="6">
    <source>
        <dbReference type="ARBA" id="ARBA00023136"/>
    </source>
</evidence>
<keyword evidence="5 9" id="KW-1133">Transmembrane helix</keyword>
<dbReference type="GO" id="GO:0016020">
    <property type="term" value="C:membrane"/>
    <property type="evidence" value="ECO:0007669"/>
    <property type="project" value="InterPro"/>
</dbReference>
<protein>
    <submittedName>
        <fullName evidence="10">Cellulose synthase-like protein E6</fullName>
    </submittedName>
</protein>
<dbReference type="GO" id="GO:0030244">
    <property type="term" value="P:cellulose biosynthetic process"/>
    <property type="evidence" value="ECO:0007669"/>
    <property type="project" value="InterPro"/>
</dbReference>
<keyword evidence="6 9" id="KW-0472">Membrane</keyword>
<evidence type="ECO:0000256" key="9">
    <source>
        <dbReference type="SAM" id="Phobius"/>
    </source>
</evidence>
<dbReference type="Gene3D" id="3.90.550.10">
    <property type="entry name" value="Spore Coat Polysaccharide Biosynthesis Protein SpsA, Chain A"/>
    <property type="match status" value="1"/>
</dbReference>
<evidence type="ECO:0000256" key="3">
    <source>
        <dbReference type="ARBA" id="ARBA00022679"/>
    </source>
</evidence>
<dbReference type="Pfam" id="PF03552">
    <property type="entry name" value="Cellulose_synt"/>
    <property type="match status" value="2"/>
</dbReference>
<evidence type="ECO:0000313" key="11">
    <source>
        <dbReference type="Proteomes" id="UP001237642"/>
    </source>
</evidence>
<feature type="binding site" evidence="8">
    <location>
        <position position="114"/>
    </location>
    <ligand>
        <name>UDP-alpha-D-glucose</name>
        <dbReference type="ChEBI" id="CHEBI:58885"/>
    </ligand>
</feature>
<dbReference type="InterPro" id="IPR005150">
    <property type="entry name" value="Cellulose_synth"/>
</dbReference>
<dbReference type="InterPro" id="IPR029044">
    <property type="entry name" value="Nucleotide-diphossugar_trans"/>
</dbReference>
<keyword evidence="11" id="KW-1185">Reference proteome</keyword>
<evidence type="ECO:0000256" key="2">
    <source>
        <dbReference type="ARBA" id="ARBA00022676"/>
    </source>
</evidence>
<evidence type="ECO:0000256" key="4">
    <source>
        <dbReference type="ARBA" id="ARBA00022692"/>
    </source>
</evidence>
<evidence type="ECO:0000256" key="5">
    <source>
        <dbReference type="ARBA" id="ARBA00022989"/>
    </source>
</evidence>
<dbReference type="PANTHER" id="PTHR13301">
    <property type="entry name" value="X-BOX TRANSCRIPTION FACTOR-RELATED"/>
    <property type="match status" value="1"/>
</dbReference>
<evidence type="ECO:0000256" key="1">
    <source>
        <dbReference type="ARBA" id="ARBA00004127"/>
    </source>
</evidence>
<dbReference type="GO" id="GO:0012505">
    <property type="term" value="C:endomembrane system"/>
    <property type="evidence" value="ECO:0007669"/>
    <property type="project" value="UniProtKB-SubCell"/>
</dbReference>
<dbReference type="AlphaFoldDB" id="A0AAD8IWD3"/>
<dbReference type="Proteomes" id="UP001237642">
    <property type="component" value="Unassembled WGS sequence"/>
</dbReference>
<accession>A0AAD8IWD3</accession>
<dbReference type="EMBL" id="JAUIZM010000003">
    <property type="protein sequence ID" value="KAK1391587.1"/>
    <property type="molecule type" value="Genomic_DNA"/>
</dbReference>
<feature type="binding site" evidence="8">
    <location>
        <position position="143"/>
    </location>
    <ligand>
        <name>UDP-alpha-D-glucose</name>
        <dbReference type="ChEBI" id="CHEBI:58885"/>
    </ligand>
</feature>
<reference evidence="10" key="2">
    <citation type="submission" date="2023-05" db="EMBL/GenBank/DDBJ databases">
        <authorList>
            <person name="Schelkunov M.I."/>
        </authorList>
    </citation>
    <scope>NUCLEOTIDE SEQUENCE</scope>
    <source>
        <strain evidence="10">Hsosn_3</strain>
        <tissue evidence="10">Leaf</tissue>
    </source>
</reference>
<comment type="caution">
    <text evidence="10">The sequence shown here is derived from an EMBL/GenBank/DDBJ whole genome shotgun (WGS) entry which is preliminary data.</text>
</comment>
<keyword evidence="7" id="KW-0961">Cell wall biogenesis/degradation</keyword>
<evidence type="ECO:0000256" key="7">
    <source>
        <dbReference type="ARBA" id="ARBA00023316"/>
    </source>
</evidence>
<feature type="transmembrane region" description="Helical" evidence="9">
    <location>
        <begin position="20"/>
        <end position="42"/>
    </location>
</feature>
<proteinExistence type="predicted"/>
<sequence>MRNEGGALFESSRAFAASTLLALLSVWLYRCMYLFCPSFLLTSTLNDHRIHNHGLVWIGMIAAEVWFGLYWILTQAARWNPIYRRTFKDNLTNRHEKELPGVDIFVCTANPTIEPPIMVINTVLSVMAYDYPSQKVSVYLSDDGGSDITFYALILGSTFDKHWIPYCKKFKVESPCPAAYFSTSVPPPAGSEEWASIRESYEEMKNRIQSVTDLGGISEELRLEHNEFTQWESFSSPHNNESKKENWTKCNDHRYFQENAYDLEERLKDLASCTFEKDTEWGNEVGLKYGCAVEDVITGLSIKYNGWKSVYYKPERKGFLGVAPTSLYPTLVQHKRWSGGDLQILLSKYSPDSSIIWFWKD</sequence>
<comment type="subcellular location">
    <subcellularLocation>
        <location evidence="1">Endomembrane system</location>
        <topology evidence="1">Multi-pass membrane protein</topology>
    </subcellularLocation>
</comment>
<keyword evidence="2" id="KW-0328">Glycosyltransferase</keyword>
<evidence type="ECO:0000313" key="10">
    <source>
        <dbReference type="EMBL" id="KAK1391587.1"/>
    </source>
</evidence>